<protein>
    <submittedName>
        <fullName evidence="1">Uncharacterized protein</fullName>
    </submittedName>
</protein>
<accession>A0A843UU82</accession>
<feature type="non-terminal residue" evidence="1">
    <location>
        <position position="166"/>
    </location>
</feature>
<name>A0A843UU82_COLES</name>
<organism evidence="1 2">
    <name type="scientific">Colocasia esculenta</name>
    <name type="common">Wild taro</name>
    <name type="synonym">Arum esculentum</name>
    <dbReference type="NCBI Taxonomy" id="4460"/>
    <lineage>
        <taxon>Eukaryota</taxon>
        <taxon>Viridiplantae</taxon>
        <taxon>Streptophyta</taxon>
        <taxon>Embryophyta</taxon>
        <taxon>Tracheophyta</taxon>
        <taxon>Spermatophyta</taxon>
        <taxon>Magnoliopsida</taxon>
        <taxon>Liliopsida</taxon>
        <taxon>Araceae</taxon>
        <taxon>Aroideae</taxon>
        <taxon>Colocasieae</taxon>
        <taxon>Colocasia</taxon>
    </lineage>
</organism>
<keyword evidence="2" id="KW-1185">Reference proteome</keyword>
<evidence type="ECO:0000313" key="2">
    <source>
        <dbReference type="Proteomes" id="UP000652761"/>
    </source>
</evidence>
<dbReference type="AlphaFoldDB" id="A0A843UU82"/>
<dbReference type="Proteomes" id="UP000652761">
    <property type="component" value="Unassembled WGS sequence"/>
</dbReference>
<sequence length="166" mass="18999">MAIVIRLHCKICQNFFSKLPEETKNGIFRDLEMWYFWDRTPQTDKEMLQHMTAMHKGWRGMLKSKHYYKGKTFEDVVASVPPGVDPSDWGTMCQKWNTKEEQERMTQMTTHSLQSDDVALVSAEDAFIAVMGRDRPGPVHCTGKAETLRTWYGRGEGLSSSGGCTL</sequence>
<reference evidence="1" key="1">
    <citation type="submission" date="2017-07" db="EMBL/GenBank/DDBJ databases">
        <title>Taro Niue Genome Assembly and Annotation.</title>
        <authorList>
            <person name="Atibalentja N."/>
            <person name="Keating K."/>
            <person name="Fields C.J."/>
        </authorList>
    </citation>
    <scope>NUCLEOTIDE SEQUENCE</scope>
    <source>
        <strain evidence="1">Niue_2</strain>
        <tissue evidence="1">Leaf</tissue>
    </source>
</reference>
<comment type="caution">
    <text evidence="1">The sequence shown here is derived from an EMBL/GenBank/DDBJ whole genome shotgun (WGS) entry which is preliminary data.</text>
</comment>
<proteinExistence type="predicted"/>
<dbReference type="EMBL" id="NMUH01000815">
    <property type="protein sequence ID" value="MQL85240.1"/>
    <property type="molecule type" value="Genomic_DNA"/>
</dbReference>
<gene>
    <name evidence="1" type="ORF">Taro_017752</name>
</gene>
<evidence type="ECO:0000313" key="1">
    <source>
        <dbReference type="EMBL" id="MQL85240.1"/>
    </source>
</evidence>